<reference evidence="1 2" key="1">
    <citation type="submission" date="2022-12" db="EMBL/GenBank/DDBJ databases">
        <title>Chromosome-level genome of Tegillarca granosa.</title>
        <authorList>
            <person name="Kim J."/>
        </authorList>
    </citation>
    <scope>NUCLEOTIDE SEQUENCE [LARGE SCALE GENOMIC DNA]</scope>
    <source>
        <strain evidence="1">Teg-2019</strain>
        <tissue evidence="1">Adductor muscle</tissue>
    </source>
</reference>
<evidence type="ECO:0000313" key="2">
    <source>
        <dbReference type="Proteomes" id="UP001217089"/>
    </source>
</evidence>
<comment type="caution">
    <text evidence="1">The sequence shown here is derived from an EMBL/GenBank/DDBJ whole genome shotgun (WGS) entry which is preliminary data.</text>
</comment>
<evidence type="ECO:0000313" key="1">
    <source>
        <dbReference type="EMBL" id="KAJ8309718.1"/>
    </source>
</evidence>
<name>A0ABQ9F2E3_TEGGR</name>
<sequence>MKQEYKKLGTANRCKKEDLIRFHGILEDVLLQDNNICDKFKIKNVNCFEMKNCIKIPGNLKIGSYNNINNANKCDVNIVELCSFSNCDQQLSGDTAYIRSSCLRLRIGVEVAAGWNADNSNSL</sequence>
<dbReference type="EMBL" id="JARBDR010000640">
    <property type="protein sequence ID" value="KAJ8309718.1"/>
    <property type="molecule type" value="Genomic_DNA"/>
</dbReference>
<dbReference type="Proteomes" id="UP001217089">
    <property type="component" value="Unassembled WGS sequence"/>
</dbReference>
<proteinExistence type="predicted"/>
<accession>A0ABQ9F2E3</accession>
<protein>
    <submittedName>
        <fullName evidence="1">Uncharacterized protein</fullName>
    </submittedName>
</protein>
<gene>
    <name evidence="1" type="ORF">KUTeg_011583</name>
</gene>
<keyword evidence="2" id="KW-1185">Reference proteome</keyword>
<organism evidence="1 2">
    <name type="scientific">Tegillarca granosa</name>
    <name type="common">Malaysian cockle</name>
    <name type="synonym">Anadara granosa</name>
    <dbReference type="NCBI Taxonomy" id="220873"/>
    <lineage>
        <taxon>Eukaryota</taxon>
        <taxon>Metazoa</taxon>
        <taxon>Spiralia</taxon>
        <taxon>Lophotrochozoa</taxon>
        <taxon>Mollusca</taxon>
        <taxon>Bivalvia</taxon>
        <taxon>Autobranchia</taxon>
        <taxon>Pteriomorphia</taxon>
        <taxon>Arcoida</taxon>
        <taxon>Arcoidea</taxon>
        <taxon>Arcidae</taxon>
        <taxon>Tegillarca</taxon>
    </lineage>
</organism>